<sequence length="415" mass="45393">MKMTRRHFALSIAAASSMRSSLFGSTLSPLGVPRGVVPGRVTWAHDPAAVTWDGTGSWWVDANNNQAEIDRMVSRSIRGLTNQKSDAQAWSAIFHYFNRTHDRGNVGYKAGEKVAIKPNLNNTTDHGTIDRLNSSPHLILSLVRQLTGPGKVPQSSITVFDTSRFIPGNLYVKIHGEFPGVVFVDHIGGDGRLKAEFKPNAIPFSVPSRNASGLDTTVVEATYLIDAALLKGHVSTGVTLCAKNLFGATSINPDWRKNAHDGFPPNHDGSPSYSAFVDFLGHKDLGEKTMLFIVDGLYGSEDADGPPKRKWKMAPFNDAWPSSIFMSLDGVAVDSVGFDFLTSEWPDLVDIRNADNYLREAALANDPPSKTFYDPERDGIRCRSLGVHEHWNNGTDKKYSGNLGKAHGIELFQVG</sequence>
<feature type="domain" description="DUF362" evidence="1">
    <location>
        <begin position="114"/>
        <end position="338"/>
    </location>
</feature>
<dbReference type="RefSeq" id="WP_353062135.1">
    <property type="nucleotide sequence ID" value="NZ_CP132942.1"/>
</dbReference>
<evidence type="ECO:0000313" key="2">
    <source>
        <dbReference type="EMBL" id="XCB31295.1"/>
    </source>
</evidence>
<organism evidence="2">
    <name type="scientific">Tunturiibacter psychrotolerans</name>
    <dbReference type="NCBI Taxonomy" id="3069686"/>
    <lineage>
        <taxon>Bacteria</taxon>
        <taxon>Pseudomonadati</taxon>
        <taxon>Acidobacteriota</taxon>
        <taxon>Terriglobia</taxon>
        <taxon>Terriglobales</taxon>
        <taxon>Acidobacteriaceae</taxon>
        <taxon>Tunturiibacter</taxon>
    </lineage>
</organism>
<dbReference type="KEGG" id="tpsc:RBB77_12565"/>
<proteinExistence type="predicted"/>
<accession>A0AAU7ZL83</accession>
<dbReference type="Pfam" id="PF04015">
    <property type="entry name" value="DUF362"/>
    <property type="match status" value="1"/>
</dbReference>
<reference evidence="2" key="2">
    <citation type="journal article" date="2024" name="Environ. Microbiol.">
        <title>Genome analysis and description of Tunturibacter gen. nov. expands the diversity of Terriglobia in tundra soils.</title>
        <authorList>
            <person name="Messyasz A."/>
            <person name="Mannisto M.K."/>
            <person name="Kerkhof L.J."/>
            <person name="Haggblom M.M."/>
        </authorList>
    </citation>
    <scope>NUCLEOTIDE SEQUENCE</scope>
    <source>
        <strain evidence="2">X5P6</strain>
    </source>
</reference>
<dbReference type="EMBL" id="CP132942">
    <property type="protein sequence ID" value="XCB31295.1"/>
    <property type="molecule type" value="Genomic_DNA"/>
</dbReference>
<dbReference type="AlphaFoldDB" id="A0AAU7ZL83"/>
<gene>
    <name evidence="2" type="ORF">RBB77_12565</name>
</gene>
<name>A0AAU7ZL83_9BACT</name>
<dbReference type="InterPro" id="IPR007160">
    <property type="entry name" value="DUF362"/>
</dbReference>
<evidence type="ECO:0000259" key="1">
    <source>
        <dbReference type="Pfam" id="PF04015"/>
    </source>
</evidence>
<protein>
    <submittedName>
        <fullName evidence="2">DUF362 domain-containing protein</fullName>
    </submittedName>
</protein>
<reference evidence="2" key="1">
    <citation type="submission" date="2023-08" db="EMBL/GenBank/DDBJ databases">
        <authorList>
            <person name="Messyasz A."/>
            <person name="Mannisto M.K."/>
            <person name="Kerkhof L.J."/>
            <person name="Haggblom M."/>
        </authorList>
    </citation>
    <scope>NUCLEOTIDE SEQUENCE</scope>
    <source>
        <strain evidence="2">X5P6</strain>
    </source>
</reference>